<dbReference type="PANTHER" id="PTHR43553">
    <property type="entry name" value="HEAVY METAL TRANSPORTER"/>
    <property type="match status" value="1"/>
</dbReference>
<dbReference type="PROSITE" id="PS00211">
    <property type="entry name" value="ABC_TRANSPORTER_1"/>
    <property type="match status" value="2"/>
</dbReference>
<keyword evidence="11" id="KW-1185">Reference proteome</keyword>
<evidence type="ECO:0000256" key="3">
    <source>
        <dbReference type="ARBA" id="ARBA00022448"/>
    </source>
</evidence>
<dbReference type="Gene3D" id="3.40.50.300">
    <property type="entry name" value="P-loop containing nucleotide triphosphate hydrolases"/>
    <property type="match status" value="2"/>
</dbReference>
<dbReference type="Pfam" id="PF00005">
    <property type="entry name" value="ABC_tran"/>
    <property type="match status" value="2"/>
</dbReference>
<keyword evidence="6 10" id="KW-0067">ATP-binding</keyword>
<dbReference type="GO" id="GO:0005524">
    <property type="term" value="F:ATP binding"/>
    <property type="evidence" value="ECO:0007669"/>
    <property type="project" value="UniProtKB-KW"/>
</dbReference>
<dbReference type="GO" id="GO:0016887">
    <property type="term" value="F:ATP hydrolysis activity"/>
    <property type="evidence" value="ECO:0007669"/>
    <property type="project" value="InterPro"/>
</dbReference>
<keyword evidence="3" id="KW-0813">Transport</keyword>
<dbReference type="GO" id="GO:0042626">
    <property type="term" value="F:ATPase-coupled transmembrane transporter activity"/>
    <property type="evidence" value="ECO:0007669"/>
    <property type="project" value="TreeGrafter"/>
</dbReference>
<dbReference type="EMBL" id="QVLX01000002">
    <property type="protein sequence ID" value="RGE88902.1"/>
    <property type="molecule type" value="Genomic_DNA"/>
</dbReference>
<protein>
    <submittedName>
        <fullName evidence="10">ATP-binding cassette domain-containing protein</fullName>
    </submittedName>
</protein>
<organism evidence="10 11">
    <name type="scientific">Sellimonas intestinalis</name>
    <dbReference type="NCBI Taxonomy" id="1653434"/>
    <lineage>
        <taxon>Bacteria</taxon>
        <taxon>Bacillati</taxon>
        <taxon>Bacillota</taxon>
        <taxon>Clostridia</taxon>
        <taxon>Lachnospirales</taxon>
        <taxon>Lachnospiraceae</taxon>
        <taxon>Sellimonas</taxon>
    </lineage>
</organism>
<comment type="caution">
    <text evidence="10">The sequence shown here is derived from an EMBL/GenBank/DDBJ whole genome shotgun (WGS) entry which is preliminary data.</text>
</comment>
<reference evidence="10 11" key="1">
    <citation type="submission" date="2018-08" db="EMBL/GenBank/DDBJ databases">
        <title>A genome reference for cultivated species of the human gut microbiota.</title>
        <authorList>
            <person name="Zou Y."/>
            <person name="Xue W."/>
            <person name="Luo G."/>
        </authorList>
    </citation>
    <scope>NUCLEOTIDE SEQUENCE [LARGE SCALE GENOMIC DNA]</scope>
    <source>
        <strain evidence="10 11">AF37-2AT</strain>
    </source>
</reference>
<sequence length="515" mass="59222">MYQSIKEMDKKAILEIRHASYCYEGEKLPVWEHLSCRFFEGKIHVVTGPSGCGKSSVLYLLDGLIPHVYEGKVEGEVLLDGTDITAVPPRERCGSMGFVMQNPESQFCTFTVEEELAFGMENMGMDPEIMSVRIKEALEFVGMPGYEKTELVHLSGGEKQKIAIASLIVMKPRILLLDEPTANLDPKSRKQIFDLIVRLSRKEGMTIVLVEHNIEEIKEEVDYFVSLDRNGNVIDNAKRIRGDDGEKREETFFFEQRGKQHKESGETKEEVLKIEDLYFSYSSPGKKEKTKKKEILNGLNLTVRNGEFVAIVGENGVGKTTLMRLIFRICVHDRGKITLFGKPVEAYRKKDLYHMIGLVFQNPESQFVKNTVYDELMFSLKKVKISQKEKEERVSEMLKRFHLEKEKDKSPFVLSQGQKRRLSVADMLLTHQKILFLDEPTYGQDFENRQELMKDMRRLTEEGITIVMITHDLELVRQYAKRVVEIGQGRVQCDLSTGEYFAWKEKGGADRCLTI</sequence>
<evidence type="ECO:0000313" key="11">
    <source>
        <dbReference type="Proteomes" id="UP000261080"/>
    </source>
</evidence>
<dbReference type="InterPro" id="IPR003439">
    <property type="entry name" value="ABC_transporter-like_ATP-bd"/>
</dbReference>
<dbReference type="InterPro" id="IPR027417">
    <property type="entry name" value="P-loop_NTPase"/>
</dbReference>
<evidence type="ECO:0000256" key="4">
    <source>
        <dbReference type="ARBA" id="ARBA00022475"/>
    </source>
</evidence>
<dbReference type="GO" id="GO:0043190">
    <property type="term" value="C:ATP-binding cassette (ABC) transporter complex"/>
    <property type="evidence" value="ECO:0007669"/>
    <property type="project" value="TreeGrafter"/>
</dbReference>
<dbReference type="AlphaFoldDB" id="A0A3E3K4E4"/>
<feature type="domain" description="ABC transporter" evidence="9">
    <location>
        <begin position="16"/>
        <end position="254"/>
    </location>
</feature>
<dbReference type="CDD" id="cd03225">
    <property type="entry name" value="ABC_cobalt_CbiO_domain1"/>
    <property type="match status" value="2"/>
</dbReference>
<keyword evidence="7" id="KW-1278">Translocase</keyword>
<dbReference type="GeneID" id="97193794"/>
<dbReference type="InterPro" id="IPR003593">
    <property type="entry name" value="AAA+_ATPase"/>
</dbReference>
<evidence type="ECO:0000256" key="7">
    <source>
        <dbReference type="ARBA" id="ARBA00022967"/>
    </source>
</evidence>
<dbReference type="SMART" id="SM00382">
    <property type="entry name" value="AAA"/>
    <property type="match status" value="2"/>
</dbReference>
<dbReference type="OrthoDB" id="501320at2"/>
<dbReference type="PROSITE" id="PS50893">
    <property type="entry name" value="ABC_TRANSPORTER_2"/>
    <property type="match status" value="2"/>
</dbReference>
<name>A0A3E3K4E4_9FIRM</name>
<keyword evidence="4" id="KW-1003">Cell membrane</keyword>
<accession>A0A3E3K4E4</accession>
<dbReference type="SUPFAM" id="SSF52540">
    <property type="entry name" value="P-loop containing nucleoside triphosphate hydrolases"/>
    <property type="match status" value="2"/>
</dbReference>
<comment type="similarity">
    <text evidence="2">Belongs to the ABC transporter superfamily.</text>
</comment>
<evidence type="ECO:0000313" key="10">
    <source>
        <dbReference type="EMBL" id="RGE88902.1"/>
    </source>
</evidence>
<dbReference type="InterPro" id="IPR017871">
    <property type="entry name" value="ABC_transporter-like_CS"/>
</dbReference>
<dbReference type="RefSeq" id="WP_053769493.1">
    <property type="nucleotide sequence ID" value="NZ_CATZPC010000007.1"/>
</dbReference>
<evidence type="ECO:0000256" key="2">
    <source>
        <dbReference type="ARBA" id="ARBA00005417"/>
    </source>
</evidence>
<dbReference type="InterPro" id="IPR050095">
    <property type="entry name" value="ECF_ABC_transporter_ATP-bd"/>
</dbReference>
<comment type="subcellular location">
    <subcellularLocation>
        <location evidence="1">Cell membrane</location>
        <topology evidence="1">Peripheral membrane protein</topology>
    </subcellularLocation>
</comment>
<keyword evidence="5" id="KW-0547">Nucleotide-binding</keyword>
<evidence type="ECO:0000256" key="1">
    <source>
        <dbReference type="ARBA" id="ARBA00004202"/>
    </source>
</evidence>
<evidence type="ECO:0000259" key="9">
    <source>
        <dbReference type="PROSITE" id="PS50893"/>
    </source>
</evidence>
<keyword evidence="8" id="KW-0472">Membrane</keyword>
<dbReference type="InterPro" id="IPR015856">
    <property type="entry name" value="ABC_transpr_CbiO/EcfA_su"/>
</dbReference>
<dbReference type="NCBIfam" id="NF010167">
    <property type="entry name" value="PRK13648.1"/>
    <property type="match status" value="2"/>
</dbReference>
<dbReference type="Proteomes" id="UP000261080">
    <property type="component" value="Unassembled WGS sequence"/>
</dbReference>
<dbReference type="PANTHER" id="PTHR43553:SF19">
    <property type="entry name" value="HMP_THIAMINE IMPORT ATP-BINDING PROTEIN YKOD-RELATED"/>
    <property type="match status" value="1"/>
</dbReference>
<evidence type="ECO:0000256" key="5">
    <source>
        <dbReference type="ARBA" id="ARBA00022741"/>
    </source>
</evidence>
<evidence type="ECO:0000256" key="8">
    <source>
        <dbReference type="ARBA" id="ARBA00023136"/>
    </source>
</evidence>
<proteinExistence type="inferred from homology"/>
<feature type="domain" description="ABC transporter" evidence="9">
    <location>
        <begin position="272"/>
        <end position="513"/>
    </location>
</feature>
<evidence type="ECO:0000256" key="6">
    <source>
        <dbReference type="ARBA" id="ARBA00022840"/>
    </source>
</evidence>
<gene>
    <name evidence="10" type="ORF">DW016_05195</name>
</gene>